<dbReference type="InterPro" id="IPR006860">
    <property type="entry name" value="FecR"/>
</dbReference>
<dbReference type="EMBL" id="VNHX01000017">
    <property type="protein sequence ID" value="TYP92285.1"/>
    <property type="molecule type" value="Genomic_DNA"/>
</dbReference>
<dbReference type="InterPro" id="IPR012373">
    <property type="entry name" value="Ferrdict_sens_TM"/>
</dbReference>
<dbReference type="PANTHER" id="PTHR30273">
    <property type="entry name" value="PERIPLASMIC SIGNAL SENSOR AND SIGMA FACTOR ACTIVATOR FECR-RELATED"/>
    <property type="match status" value="1"/>
</dbReference>
<comment type="caution">
    <text evidence="4">The sequence shown here is derived from an EMBL/GenBank/DDBJ whole genome shotgun (WGS) entry which is preliminary data.</text>
</comment>
<gene>
    <name evidence="4" type="ORF">BC792_11760</name>
</gene>
<keyword evidence="1" id="KW-0812">Transmembrane</keyword>
<dbReference type="GO" id="GO:0016989">
    <property type="term" value="F:sigma factor antagonist activity"/>
    <property type="evidence" value="ECO:0007669"/>
    <property type="project" value="TreeGrafter"/>
</dbReference>
<proteinExistence type="predicted"/>
<evidence type="ECO:0000259" key="2">
    <source>
        <dbReference type="Pfam" id="PF04773"/>
    </source>
</evidence>
<evidence type="ECO:0000313" key="5">
    <source>
        <dbReference type="Proteomes" id="UP000325105"/>
    </source>
</evidence>
<evidence type="ECO:0000256" key="1">
    <source>
        <dbReference type="SAM" id="Phobius"/>
    </source>
</evidence>
<evidence type="ECO:0000313" key="4">
    <source>
        <dbReference type="EMBL" id="TYP92285.1"/>
    </source>
</evidence>
<dbReference type="Pfam" id="PF16344">
    <property type="entry name" value="FecR_C"/>
    <property type="match status" value="1"/>
</dbReference>
<dbReference type="Proteomes" id="UP000325105">
    <property type="component" value="Unassembled WGS sequence"/>
</dbReference>
<reference evidence="4 5" key="1">
    <citation type="submission" date="2019-07" db="EMBL/GenBank/DDBJ databases">
        <title>Genomic Encyclopedia of Archaeal and Bacterial Type Strains, Phase II (KMG-II): from individual species to whole genera.</title>
        <authorList>
            <person name="Goeker M."/>
        </authorList>
    </citation>
    <scope>NUCLEOTIDE SEQUENCE [LARGE SCALE GENOMIC DNA]</scope>
    <source>
        <strain evidence="4 5">DSM 18850</strain>
    </source>
</reference>
<feature type="transmembrane region" description="Helical" evidence="1">
    <location>
        <begin position="77"/>
        <end position="96"/>
    </location>
</feature>
<feature type="domain" description="Protein FecR C-terminal" evidence="3">
    <location>
        <begin position="302"/>
        <end position="369"/>
    </location>
</feature>
<keyword evidence="5" id="KW-1185">Reference proteome</keyword>
<feature type="domain" description="FecR protein" evidence="2">
    <location>
        <begin position="172"/>
        <end position="256"/>
    </location>
</feature>
<organism evidence="4 5">
    <name type="scientific">Sphingobacterium allocomposti</name>
    <dbReference type="NCBI Taxonomy" id="415956"/>
    <lineage>
        <taxon>Bacteria</taxon>
        <taxon>Pseudomonadati</taxon>
        <taxon>Bacteroidota</taxon>
        <taxon>Sphingobacteriia</taxon>
        <taxon>Sphingobacteriales</taxon>
        <taxon>Sphingobacteriaceae</taxon>
        <taxon>Sphingobacterium</taxon>
    </lineage>
</organism>
<dbReference type="AlphaFoldDB" id="A0A5S5D9D7"/>
<dbReference type="OrthoDB" id="697922at2"/>
<keyword evidence="1" id="KW-0472">Membrane</keyword>
<dbReference type="Gene3D" id="2.60.120.1440">
    <property type="match status" value="1"/>
</dbReference>
<protein>
    <submittedName>
        <fullName evidence="4">FecR family protein</fullName>
    </submittedName>
</protein>
<evidence type="ECO:0000259" key="3">
    <source>
        <dbReference type="Pfam" id="PF16344"/>
    </source>
</evidence>
<dbReference type="InterPro" id="IPR032508">
    <property type="entry name" value="FecR_C"/>
</dbReference>
<name>A0A5S5D9D7_9SPHI</name>
<sequence length="373" mass="42609">MSEKKHRVHALLKVVFNRYVKGKTTAEERRLVEDFYENVIGSDPMPEDMNRIGREMKTAIDESTRGAWPSYVRKRPMLIGAAACFVFFIISVIRFMHDDVDKMPVQPAANVAAEDPILFLDENRTYNLADALPSGAFYRGINDEKVLDVSLLGKEEPSGRVRIENPARRVFSVLLADGSQLWLNRYAAIEFDAGERMVYVSGEVFFDIKSVMRENRKVPFVVKTALQTIEVLGTQFNVDATRRDEENVELLEGSIRLTHNVRKTALLMAPGQQAFLKTDEPRIFVVNAKDGEKANAWRKGLFYFDNETLATVRDELVAWYGVELIISPEIVDLPITAMISRYDDINEVLQMIELTNNITYVKKKGKVYVRKKD</sequence>
<keyword evidence="1" id="KW-1133">Transmembrane helix</keyword>
<dbReference type="PANTHER" id="PTHR30273:SF2">
    <property type="entry name" value="PROTEIN FECR"/>
    <property type="match status" value="1"/>
</dbReference>
<accession>A0A5S5D9D7</accession>
<dbReference type="Pfam" id="PF04773">
    <property type="entry name" value="FecR"/>
    <property type="match status" value="1"/>
</dbReference>
<dbReference type="RefSeq" id="WP_148909383.1">
    <property type="nucleotide sequence ID" value="NZ_VNHX01000017.1"/>
</dbReference>
<dbReference type="Gene3D" id="3.55.50.30">
    <property type="match status" value="1"/>
</dbReference>